<gene>
    <name evidence="1" type="ORF">pEaSNUABM22_00239</name>
</gene>
<dbReference type="EMBL" id="MZ443785">
    <property type="protein sequence ID" value="UAW96726.1"/>
    <property type="molecule type" value="Genomic_DNA"/>
</dbReference>
<proteinExistence type="predicted"/>
<accession>A0AAE8XRZ3</accession>
<name>A0AAE8XRZ3_9CAUD</name>
<evidence type="ECO:0000313" key="1">
    <source>
        <dbReference type="EMBL" id="UAW96726.1"/>
    </source>
</evidence>
<organism evidence="1 2">
    <name type="scientific">Erwinia phage pEa_SNUABM_22</name>
    <dbReference type="NCBI Taxonomy" id="2869549"/>
    <lineage>
        <taxon>Viruses</taxon>
        <taxon>Duplodnaviria</taxon>
        <taxon>Heunggongvirae</taxon>
        <taxon>Uroviricota</taxon>
        <taxon>Caudoviricetes</taxon>
        <taxon>Alexandravirus</taxon>
        <taxon>Alexandravirus SNUABM22</taxon>
    </lineage>
</organism>
<sequence>MQKQKFNPAINSVSLHYGPLIVHGHAQDSALNNVVHRTLLNELNRTCEDMFNKMACVPAAAPTFECEVTDGNTILQSLKQWQAVIEGQAPAKEFEPCSIPDWMRPSLLAKGMTDAEIDSILITGIEPSWDETPGVVFRTVTIP</sequence>
<dbReference type="Proteomes" id="UP000827717">
    <property type="component" value="Segment"/>
</dbReference>
<evidence type="ECO:0000313" key="2">
    <source>
        <dbReference type="Proteomes" id="UP000827717"/>
    </source>
</evidence>
<protein>
    <submittedName>
        <fullName evidence="1">Uncharacterized protein</fullName>
    </submittedName>
</protein>
<reference evidence="1 2" key="1">
    <citation type="submission" date="2021-06" db="EMBL/GenBank/DDBJ databases">
        <title>Complete genome sequence of Erwinia phage pEa_SNUABM_22.</title>
        <authorList>
            <person name="Kim S.G."/>
            <person name="Park S.C."/>
        </authorList>
    </citation>
    <scope>NUCLEOTIDE SEQUENCE [LARGE SCALE GENOMIC DNA]</scope>
    <source>
        <strain evidence="2">pEa_SNUABM_22</strain>
    </source>
</reference>
<keyword evidence="2" id="KW-1185">Reference proteome</keyword>